<evidence type="ECO:0000313" key="3">
    <source>
        <dbReference type="EMBL" id="MDY0408454.1"/>
    </source>
</evidence>
<gene>
    <name evidence="3" type="ORF">RWD45_07660</name>
</gene>
<dbReference type="InterPro" id="IPR018392">
    <property type="entry name" value="LysM"/>
</dbReference>
<reference evidence="3 4" key="1">
    <citation type="submission" date="2023-10" db="EMBL/GenBank/DDBJ databases">
        <title>Virgibacillus soli CC-YMP-6 genome.</title>
        <authorList>
            <person name="Miliotis G."/>
            <person name="Sengupta P."/>
            <person name="Hameed A."/>
            <person name="Chuvochina M."/>
            <person name="Mcdonagh F."/>
            <person name="Simpson A.C."/>
            <person name="Singh N.K."/>
            <person name="Rekha P.D."/>
            <person name="Raman K."/>
            <person name="Hugenholtz P."/>
            <person name="Venkateswaran K."/>
        </authorList>
    </citation>
    <scope>NUCLEOTIDE SEQUENCE [LARGE SCALE GENOMIC DNA]</scope>
    <source>
        <strain evidence="3 4">CC-YMP-6</strain>
    </source>
</reference>
<keyword evidence="1" id="KW-0472">Membrane</keyword>
<accession>A0ABU5CQ24</accession>
<name>A0ABU5CQ24_9BACI</name>
<dbReference type="PROSITE" id="PS51782">
    <property type="entry name" value="LYSM"/>
    <property type="match status" value="1"/>
</dbReference>
<feature type="domain" description="LysM" evidence="2">
    <location>
        <begin position="49"/>
        <end position="103"/>
    </location>
</feature>
<keyword evidence="4" id="KW-1185">Reference proteome</keyword>
<evidence type="ECO:0000256" key="1">
    <source>
        <dbReference type="SAM" id="Phobius"/>
    </source>
</evidence>
<keyword evidence="1" id="KW-1133">Transmembrane helix</keyword>
<comment type="caution">
    <text evidence="3">The sequence shown here is derived from an EMBL/GenBank/DDBJ whole genome shotgun (WGS) entry which is preliminary data.</text>
</comment>
<keyword evidence="1" id="KW-0812">Transmembrane</keyword>
<dbReference type="Proteomes" id="UP001275315">
    <property type="component" value="Unassembled WGS sequence"/>
</dbReference>
<organism evidence="3 4">
    <name type="scientific">Paracerasibacillus soli</name>
    <dbReference type="NCBI Taxonomy" id="480284"/>
    <lineage>
        <taxon>Bacteria</taxon>
        <taxon>Bacillati</taxon>
        <taxon>Bacillota</taxon>
        <taxon>Bacilli</taxon>
        <taxon>Bacillales</taxon>
        <taxon>Bacillaceae</taxon>
        <taxon>Paracerasibacillus</taxon>
    </lineage>
</organism>
<protein>
    <recommendedName>
        <fullName evidence="2">LysM domain-containing protein</fullName>
    </recommendedName>
</protein>
<dbReference type="EMBL" id="JAWDIQ010000001">
    <property type="protein sequence ID" value="MDY0408454.1"/>
    <property type="molecule type" value="Genomic_DNA"/>
</dbReference>
<sequence length="108" mass="12501">MDFLKRLCTYALIILFVISIYYDLTVTNKVPTIDNSTIPNNNVESFHVKKVKVSRGDTLLSVVEQINQGISGHLNMEEIIMDFKTSNPNIDPYKLEVGKYYYFPIYED</sequence>
<evidence type="ECO:0000313" key="4">
    <source>
        <dbReference type="Proteomes" id="UP001275315"/>
    </source>
</evidence>
<proteinExistence type="predicted"/>
<evidence type="ECO:0000259" key="2">
    <source>
        <dbReference type="PROSITE" id="PS51782"/>
    </source>
</evidence>
<dbReference type="RefSeq" id="WP_320379187.1">
    <property type="nucleotide sequence ID" value="NZ_JAWDIQ010000001.1"/>
</dbReference>
<feature type="transmembrane region" description="Helical" evidence="1">
    <location>
        <begin position="7"/>
        <end position="24"/>
    </location>
</feature>